<evidence type="ECO:0000313" key="2">
    <source>
        <dbReference type="Proteomes" id="UP000799428"/>
    </source>
</evidence>
<keyword evidence="2" id="KW-1185">Reference proteome</keyword>
<name>A0A6G1KD80_9PLEO</name>
<evidence type="ECO:0000313" key="1">
    <source>
        <dbReference type="EMBL" id="KAF2710593.1"/>
    </source>
</evidence>
<dbReference type="Proteomes" id="UP000799428">
    <property type="component" value="Unassembled WGS sequence"/>
</dbReference>
<proteinExistence type="predicted"/>
<organism evidence="1 2">
    <name type="scientific">Pleomassaria siparia CBS 279.74</name>
    <dbReference type="NCBI Taxonomy" id="1314801"/>
    <lineage>
        <taxon>Eukaryota</taxon>
        <taxon>Fungi</taxon>
        <taxon>Dikarya</taxon>
        <taxon>Ascomycota</taxon>
        <taxon>Pezizomycotina</taxon>
        <taxon>Dothideomycetes</taxon>
        <taxon>Pleosporomycetidae</taxon>
        <taxon>Pleosporales</taxon>
        <taxon>Pleomassariaceae</taxon>
        <taxon>Pleomassaria</taxon>
    </lineage>
</organism>
<gene>
    <name evidence="1" type="ORF">K504DRAFT_466996</name>
</gene>
<dbReference type="EMBL" id="MU005769">
    <property type="protein sequence ID" value="KAF2710593.1"/>
    <property type="molecule type" value="Genomic_DNA"/>
</dbReference>
<sequence length="91" mass="10311">MYPDRVGKFVLNGVVDTEDWYNSGRVTGTERLDRIVETSSRRVHYVPYWVKWLIVPQGASHTLSPLLQHSNRVTLNSLSRGQTGLGKTPKS</sequence>
<dbReference type="AlphaFoldDB" id="A0A6G1KD80"/>
<accession>A0A6G1KD80</accession>
<dbReference type="OrthoDB" id="425534at2759"/>
<reference evidence="1" key="1">
    <citation type="journal article" date="2020" name="Stud. Mycol.">
        <title>101 Dothideomycetes genomes: a test case for predicting lifestyles and emergence of pathogens.</title>
        <authorList>
            <person name="Haridas S."/>
            <person name="Albert R."/>
            <person name="Binder M."/>
            <person name="Bloem J."/>
            <person name="Labutti K."/>
            <person name="Salamov A."/>
            <person name="Andreopoulos B."/>
            <person name="Baker S."/>
            <person name="Barry K."/>
            <person name="Bills G."/>
            <person name="Bluhm B."/>
            <person name="Cannon C."/>
            <person name="Castanera R."/>
            <person name="Culley D."/>
            <person name="Daum C."/>
            <person name="Ezra D."/>
            <person name="Gonzalez J."/>
            <person name="Henrissat B."/>
            <person name="Kuo A."/>
            <person name="Liang C."/>
            <person name="Lipzen A."/>
            <person name="Lutzoni F."/>
            <person name="Magnuson J."/>
            <person name="Mondo S."/>
            <person name="Nolan M."/>
            <person name="Ohm R."/>
            <person name="Pangilinan J."/>
            <person name="Park H.-J."/>
            <person name="Ramirez L."/>
            <person name="Alfaro M."/>
            <person name="Sun H."/>
            <person name="Tritt A."/>
            <person name="Yoshinaga Y."/>
            <person name="Zwiers L.-H."/>
            <person name="Turgeon B."/>
            <person name="Goodwin S."/>
            <person name="Spatafora J."/>
            <person name="Crous P."/>
            <person name="Grigoriev I."/>
        </authorList>
    </citation>
    <scope>NUCLEOTIDE SEQUENCE</scope>
    <source>
        <strain evidence="1">CBS 279.74</strain>
    </source>
</reference>
<protein>
    <submittedName>
        <fullName evidence="1">Uncharacterized protein</fullName>
    </submittedName>
</protein>